<dbReference type="EMBL" id="MK697699">
    <property type="protein sequence ID" value="QHR90244.1"/>
    <property type="molecule type" value="Genomic_DNA"/>
</dbReference>
<sequence length="52" mass="6003">MGTNQERKNEIPGVYLPLHGWGGFLVPILFVQQLSSWVLAMRLSVSYRNRWG</sequence>
<gene>
    <name evidence="2" type="primary">orf04290</name>
    <name evidence="2" type="ORF">Q903MT_gene4267</name>
</gene>
<proteinExistence type="predicted"/>
<dbReference type="AlphaFoldDB" id="A0A6B9XQB6"/>
<reference evidence="2" key="1">
    <citation type="submission" date="2019-03" db="EMBL/GenBank/DDBJ databases">
        <title>Largest Complete Mitochondrial Genome of a Gymnosperm, Sitka Spruce (Picea sitchensis), Indicates Complex Physical Structure.</title>
        <authorList>
            <person name="Jackman S.D."/>
            <person name="Coombe L."/>
            <person name="Warren R."/>
            <person name="Kirk H."/>
            <person name="Trinh E."/>
            <person name="McLeod T."/>
            <person name="Pleasance S."/>
            <person name="Pandoh P."/>
            <person name="Zhao Y."/>
            <person name="Coope R."/>
            <person name="Bousquet J."/>
            <person name="Bohlmann J.C."/>
            <person name="Jones S.J.M."/>
            <person name="Birol I."/>
        </authorList>
    </citation>
    <scope>NUCLEOTIDE SEQUENCE</scope>
    <source>
        <strain evidence="2">Q903</strain>
    </source>
</reference>
<keyword evidence="2" id="KW-0496">Mitochondrion</keyword>
<keyword evidence="1" id="KW-0812">Transmembrane</keyword>
<evidence type="ECO:0000313" key="2">
    <source>
        <dbReference type="EMBL" id="QHR90244.1"/>
    </source>
</evidence>
<geneLocation type="mitochondrion" evidence="2"/>
<evidence type="ECO:0000256" key="1">
    <source>
        <dbReference type="SAM" id="Phobius"/>
    </source>
</evidence>
<organism evidence="2">
    <name type="scientific">Picea sitchensis</name>
    <name type="common">Sitka spruce</name>
    <name type="synonym">Pinus sitchensis</name>
    <dbReference type="NCBI Taxonomy" id="3332"/>
    <lineage>
        <taxon>Eukaryota</taxon>
        <taxon>Viridiplantae</taxon>
        <taxon>Streptophyta</taxon>
        <taxon>Embryophyta</taxon>
        <taxon>Tracheophyta</taxon>
        <taxon>Spermatophyta</taxon>
        <taxon>Pinopsida</taxon>
        <taxon>Pinidae</taxon>
        <taxon>Conifers I</taxon>
        <taxon>Pinales</taxon>
        <taxon>Pinaceae</taxon>
        <taxon>Picea</taxon>
    </lineage>
</organism>
<protein>
    <submittedName>
        <fullName evidence="2">Uncharacterized protein</fullName>
    </submittedName>
</protein>
<keyword evidence="1" id="KW-1133">Transmembrane helix</keyword>
<feature type="transmembrane region" description="Helical" evidence="1">
    <location>
        <begin position="20"/>
        <end position="40"/>
    </location>
</feature>
<keyword evidence="1" id="KW-0472">Membrane</keyword>
<name>A0A6B9XQB6_PICSI</name>
<accession>A0A6B9XQB6</accession>